<keyword evidence="3 4" id="KW-0964">Secreted</keyword>
<proteinExistence type="inferred from homology"/>
<comment type="function">
    <text evidence="4">Dirigent proteins impart stereoselectivity on the phenoxy radical-coupling reaction, yielding optically active lignans from two molecules of coniferyl alcohol in the biosynthesis of lignans, flavonolignans, and alkaloids and thus plays a central role in plant secondary metabolism.</text>
</comment>
<feature type="chain" id="PRO_5011821908" description="Dirigent protein" evidence="4">
    <location>
        <begin position="30"/>
        <end position="213"/>
    </location>
</feature>
<dbReference type="AlphaFoldDB" id="A0A1Y1I3Y6"/>
<evidence type="ECO:0000256" key="1">
    <source>
        <dbReference type="ARBA" id="ARBA00010746"/>
    </source>
</evidence>
<gene>
    <name evidence="5" type="ORF">KFL_001480260</name>
</gene>
<evidence type="ECO:0000256" key="4">
    <source>
        <dbReference type="RuleBase" id="RU363099"/>
    </source>
</evidence>
<comment type="subunit">
    <text evidence="2 4">Homodimer.</text>
</comment>
<dbReference type="Gene3D" id="2.40.480.10">
    <property type="entry name" value="Allene oxide cyclase-like"/>
    <property type="match status" value="1"/>
</dbReference>
<protein>
    <recommendedName>
        <fullName evidence="4">Dirigent protein</fullName>
    </recommendedName>
</protein>
<evidence type="ECO:0000313" key="6">
    <source>
        <dbReference type="Proteomes" id="UP000054558"/>
    </source>
</evidence>
<reference evidence="5 6" key="1">
    <citation type="journal article" date="2014" name="Nat. Commun.">
        <title>Klebsormidium flaccidum genome reveals primary factors for plant terrestrial adaptation.</title>
        <authorList>
            <person name="Hori K."/>
            <person name="Maruyama F."/>
            <person name="Fujisawa T."/>
            <person name="Togashi T."/>
            <person name="Yamamoto N."/>
            <person name="Seo M."/>
            <person name="Sato S."/>
            <person name="Yamada T."/>
            <person name="Mori H."/>
            <person name="Tajima N."/>
            <person name="Moriyama T."/>
            <person name="Ikeuchi M."/>
            <person name="Watanabe M."/>
            <person name="Wada H."/>
            <person name="Kobayashi K."/>
            <person name="Saito M."/>
            <person name="Masuda T."/>
            <person name="Sasaki-Sekimoto Y."/>
            <person name="Mashiguchi K."/>
            <person name="Awai K."/>
            <person name="Shimojima M."/>
            <person name="Masuda S."/>
            <person name="Iwai M."/>
            <person name="Nobusawa T."/>
            <person name="Narise T."/>
            <person name="Kondo S."/>
            <person name="Saito H."/>
            <person name="Sato R."/>
            <person name="Murakawa M."/>
            <person name="Ihara Y."/>
            <person name="Oshima-Yamada Y."/>
            <person name="Ohtaka K."/>
            <person name="Satoh M."/>
            <person name="Sonobe K."/>
            <person name="Ishii M."/>
            <person name="Ohtani R."/>
            <person name="Kanamori-Sato M."/>
            <person name="Honoki R."/>
            <person name="Miyazaki D."/>
            <person name="Mochizuki H."/>
            <person name="Umetsu J."/>
            <person name="Higashi K."/>
            <person name="Shibata D."/>
            <person name="Kamiya Y."/>
            <person name="Sato N."/>
            <person name="Nakamura Y."/>
            <person name="Tabata S."/>
            <person name="Ida S."/>
            <person name="Kurokawa K."/>
            <person name="Ohta H."/>
        </authorList>
    </citation>
    <scope>NUCLEOTIDE SEQUENCE [LARGE SCALE GENOMIC DNA]</scope>
    <source>
        <strain evidence="5 6">NIES-2285</strain>
    </source>
</reference>
<name>A0A1Y1I3Y6_KLENI</name>
<dbReference type="InterPro" id="IPR004265">
    <property type="entry name" value="Dirigent"/>
</dbReference>
<dbReference type="InterPro" id="IPR044859">
    <property type="entry name" value="Allene_oxi_cyc_Dirigent"/>
</dbReference>
<dbReference type="GO" id="GO:0009699">
    <property type="term" value="P:phenylpropanoid biosynthetic process"/>
    <property type="evidence" value="ECO:0007669"/>
    <property type="project" value="UniProtKB-ARBA"/>
</dbReference>
<dbReference type="Pfam" id="PF03018">
    <property type="entry name" value="Dirigent"/>
    <property type="match status" value="1"/>
</dbReference>
<evidence type="ECO:0000256" key="2">
    <source>
        <dbReference type="ARBA" id="ARBA00011738"/>
    </source>
</evidence>
<feature type="signal peptide" evidence="4">
    <location>
        <begin position="1"/>
        <end position="29"/>
    </location>
</feature>
<comment type="subcellular location">
    <subcellularLocation>
        <location evidence="4">Secreted</location>
        <location evidence="4">Extracellular space</location>
        <location evidence="4">Apoplast</location>
    </subcellularLocation>
</comment>
<evidence type="ECO:0000256" key="3">
    <source>
        <dbReference type="ARBA" id="ARBA00022525"/>
    </source>
</evidence>
<keyword evidence="6" id="KW-1185">Reference proteome</keyword>
<dbReference type="GO" id="GO:0048046">
    <property type="term" value="C:apoplast"/>
    <property type="evidence" value="ECO:0007669"/>
    <property type="project" value="UniProtKB-SubCell"/>
</dbReference>
<sequence>MAVARVFNSVIRPGAMVVLLTTFAVLAEGQTCPGTTPNPCYNANGTTFVCCSAGCGPSAAVATCASAEPVPDLSVYVLLDLSKPYANCENQQAAPGAGVDFGDVCLLNVPLMDAEKKEVVGSAVIQLTVWQPYDPVTGNYYEIGPATYFFGPSDDGNTDSIHIYGILLNSYSELTILGGTGKYRGARGYAISDAGDCNADGSICYYPKNIYLT</sequence>
<evidence type="ECO:0000313" key="5">
    <source>
        <dbReference type="EMBL" id="GAQ83457.1"/>
    </source>
</evidence>
<comment type="similarity">
    <text evidence="1 4">Belongs to the plant dirigent protein family.</text>
</comment>
<keyword evidence="4" id="KW-0732">Signal</keyword>
<dbReference type="EMBL" id="DF237097">
    <property type="protein sequence ID" value="GAQ83457.1"/>
    <property type="molecule type" value="Genomic_DNA"/>
</dbReference>
<dbReference type="Proteomes" id="UP000054558">
    <property type="component" value="Unassembled WGS sequence"/>
</dbReference>
<keyword evidence="4" id="KW-0052">Apoplast</keyword>
<organism evidence="5 6">
    <name type="scientific">Klebsormidium nitens</name>
    <name type="common">Green alga</name>
    <name type="synonym">Ulothrix nitens</name>
    <dbReference type="NCBI Taxonomy" id="105231"/>
    <lineage>
        <taxon>Eukaryota</taxon>
        <taxon>Viridiplantae</taxon>
        <taxon>Streptophyta</taxon>
        <taxon>Klebsormidiophyceae</taxon>
        <taxon>Klebsormidiales</taxon>
        <taxon>Klebsormidiaceae</taxon>
        <taxon>Klebsormidium</taxon>
    </lineage>
</organism>
<accession>A0A1Y1I3Y6</accession>
<dbReference type="OrthoDB" id="1864232at2759"/>